<evidence type="ECO:0000259" key="6">
    <source>
        <dbReference type="PROSITE" id="PS50111"/>
    </source>
</evidence>
<comment type="subcellular location">
    <subcellularLocation>
        <location evidence="1">Membrane</location>
    </subcellularLocation>
</comment>
<evidence type="ECO:0000313" key="8">
    <source>
        <dbReference type="Proteomes" id="UP000198611"/>
    </source>
</evidence>
<dbReference type="EMBL" id="FOMJ01000005">
    <property type="protein sequence ID" value="SFD48972.1"/>
    <property type="molecule type" value="Genomic_DNA"/>
</dbReference>
<evidence type="ECO:0000256" key="3">
    <source>
        <dbReference type="ARBA" id="ARBA00029447"/>
    </source>
</evidence>
<feature type="domain" description="Methyl-accepting transducer" evidence="6">
    <location>
        <begin position="91"/>
        <end position="296"/>
    </location>
</feature>
<dbReference type="GO" id="GO:0004888">
    <property type="term" value="F:transmembrane signaling receptor activity"/>
    <property type="evidence" value="ECO:0007669"/>
    <property type="project" value="InterPro"/>
</dbReference>
<keyword evidence="2 4" id="KW-0807">Transducer</keyword>
<evidence type="ECO:0000256" key="5">
    <source>
        <dbReference type="SAM" id="Coils"/>
    </source>
</evidence>
<evidence type="ECO:0000256" key="1">
    <source>
        <dbReference type="ARBA" id="ARBA00004370"/>
    </source>
</evidence>
<sequence length="451" mass="48634">MQTPVLRTRAALDVLNAALDADYARLQDLTASRRSTVRELADVSASIAEGNRRLVPVSRDGVTAMSRAVELLVRNGYFTKEIGGIRDNAASVASAVEEMSSSANEVAGLAGSTSERARVSRERTEEGNQGLSSLIGDMDLLETSVDTMANAMEQFVNSTAEINKLTATVKEIADQTNLLALNAAIEAARAGEAGRGFAVVADEVRSLAEKTAEATESIDRVTGTMNGLSGEVNSSVADARDKLTNSVEAMDQVASSLAESTNVAAEVDDQVHQIATAANEQSTVAEEMAKNVAAVTHSLDSETNQAHEISAIAEDVARRIHGQLNELAEWGHDEVILQVVKGDHLMWKIKLAKMILGEESLPEEELTDHHQCRLGKWFDGPGRERYGESEAFQAMAEPHKQVHELGRTIRDLVAESRIDEATEKLEQMEVLSQQLFARLDELTAEAVGEDG</sequence>
<evidence type="ECO:0000313" key="7">
    <source>
        <dbReference type="EMBL" id="SFD48972.1"/>
    </source>
</evidence>
<keyword evidence="8" id="KW-1185">Reference proteome</keyword>
<dbReference type="GO" id="GO:0007165">
    <property type="term" value="P:signal transduction"/>
    <property type="evidence" value="ECO:0007669"/>
    <property type="project" value="UniProtKB-KW"/>
</dbReference>
<organism evidence="7 8">
    <name type="scientific">Thiohalospira halophila DSM 15071</name>
    <dbReference type="NCBI Taxonomy" id="1123397"/>
    <lineage>
        <taxon>Bacteria</taxon>
        <taxon>Pseudomonadati</taxon>
        <taxon>Pseudomonadota</taxon>
        <taxon>Gammaproteobacteria</taxon>
        <taxon>Thiohalospirales</taxon>
        <taxon>Thiohalospiraceae</taxon>
        <taxon>Thiohalospira</taxon>
    </lineage>
</organism>
<dbReference type="PANTHER" id="PTHR32089:SF112">
    <property type="entry name" value="LYSOZYME-LIKE PROTEIN-RELATED"/>
    <property type="match status" value="1"/>
</dbReference>
<dbReference type="Gene3D" id="1.20.120.30">
    <property type="entry name" value="Aspartate receptor, ligand-binding domain"/>
    <property type="match status" value="1"/>
</dbReference>
<protein>
    <submittedName>
        <fullName evidence="7">Methyl-accepting chemotaxis protein</fullName>
    </submittedName>
</protein>
<evidence type="ECO:0000256" key="4">
    <source>
        <dbReference type="PROSITE-ProRule" id="PRU00284"/>
    </source>
</evidence>
<dbReference type="InterPro" id="IPR004089">
    <property type="entry name" value="MCPsignal_dom"/>
</dbReference>
<evidence type="ECO:0000256" key="2">
    <source>
        <dbReference type="ARBA" id="ARBA00023224"/>
    </source>
</evidence>
<dbReference type="AlphaFoldDB" id="A0A1I1SRL5"/>
<dbReference type="Pfam" id="PF13682">
    <property type="entry name" value="CZB"/>
    <property type="match status" value="1"/>
</dbReference>
<accession>A0A1I1SRL5</accession>
<dbReference type="PROSITE" id="PS50111">
    <property type="entry name" value="CHEMOTAXIS_TRANSDUC_2"/>
    <property type="match status" value="1"/>
</dbReference>
<dbReference type="Gene3D" id="1.10.287.950">
    <property type="entry name" value="Methyl-accepting chemotaxis protein"/>
    <property type="match status" value="1"/>
</dbReference>
<dbReference type="CDD" id="cd11386">
    <property type="entry name" value="MCP_signal"/>
    <property type="match status" value="1"/>
</dbReference>
<dbReference type="PRINTS" id="PR00260">
    <property type="entry name" value="CHEMTRNSDUCR"/>
</dbReference>
<keyword evidence="5" id="KW-0175">Coiled coil</keyword>
<dbReference type="Proteomes" id="UP000198611">
    <property type="component" value="Unassembled WGS sequence"/>
</dbReference>
<dbReference type="Pfam" id="PF00015">
    <property type="entry name" value="MCPsignal"/>
    <property type="match status" value="1"/>
</dbReference>
<proteinExistence type="inferred from homology"/>
<feature type="coiled-coil region" evidence="5">
    <location>
        <begin position="418"/>
        <end position="445"/>
    </location>
</feature>
<dbReference type="SUPFAM" id="SSF58104">
    <property type="entry name" value="Methyl-accepting chemotaxis protein (MCP) signaling domain"/>
    <property type="match status" value="1"/>
</dbReference>
<gene>
    <name evidence="7" type="ORF">SAMN05660831_01769</name>
</gene>
<dbReference type="InterPro" id="IPR004090">
    <property type="entry name" value="Chemotax_Me-accpt_rcpt"/>
</dbReference>
<dbReference type="STRING" id="1123397.SAMN05660831_01769"/>
<comment type="similarity">
    <text evidence="3">Belongs to the methyl-accepting chemotaxis (MCP) protein family.</text>
</comment>
<dbReference type="RefSeq" id="WP_093428405.1">
    <property type="nucleotide sequence ID" value="NZ_FOMJ01000005.1"/>
</dbReference>
<dbReference type="PANTHER" id="PTHR32089">
    <property type="entry name" value="METHYL-ACCEPTING CHEMOTAXIS PROTEIN MCPB"/>
    <property type="match status" value="1"/>
</dbReference>
<dbReference type="GO" id="GO:0006935">
    <property type="term" value="P:chemotaxis"/>
    <property type="evidence" value="ECO:0007669"/>
    <property type="project" value="InterPro"/>
</dbReference>
<dbReference type="InterPro" id="IPR025991">
    <property type="entry name" value="Chemoreceptor_zinc-bind_dom"/>
</dbReference>
<dbReference type="GO" id="GO:0016020">
    <property type="term" value="C:membrane"/>
    <property type="evidence" value="ECO:0007669"/>
    <property type="project" value="UniProtKB-SubCell"/>
</dbReference>
<reference evidence="7 8" key="1">
    <citation type="submission" date="2016-10" db="EMBL/GenBank/DDBJ databases">
        <authorList>
            <person name="de Groot N.N."/>
        </authorList>
    </citation>
    <scope>NUCLEOTIDE SEQUENCE [LARGE SCALE GENOMIC DNA]</scope>
    <source>
        <strain evidence="7 8">HL3</strain>
    </source>
</reference>
<dbReference type="SMART" id="SM00283">
    <property type="entry name" value="MA"/>
    <property type="match status" value="1"/>
</dbReference>
<name>A0A1I1SRL5_9GAMM</name>
<dbReference type="OrthoDB" id="9781845at2"/>